<dbReference type="GO" id="GO:0051087">
    <property type="term" value="F:protein-folding chaperone binding"/>
    <property type="evidence" value="ECO:0007669"/>
    <property type="project" value="InterPro"/>
</dbReference>
<keyword evidence="6 10" id="KW-0143">Chaperone</keyword>
<dbReference type="Pfam" id="PF01025">
    <property type="entry name" value="GrpE"/>
    <property type="match status" value="1"/>
</dbReference>
<evidence type="ECO:0000256" key="10">
    <source>
        <dbReference type="HAMAP-Rule" id="MF_01151"/>
    </source>
</evidence>
<comment type="subunit">
    <text evidence="3 10">Homodimer.</text>
</comment>
<comment type="function">
    <text evidence="7 10 11">Participates actively in the response to hyperosmotic and heat shock by preventing the aggregation of stress-denatured proteins, in association with DnaK and GrpE. It is the nucleotide exchange factor for DnaK and may function as a thermosensor. Unfolded proteins bind initially to DnaJ; upon interaction with the DnaJ-bound protein, DnaK hydrolyzes its bound ATP, resulting in the formation of a stable complex. GrpE releases ADP from DnaK; ATP binding to DnaK triggers the release of the substrate protein, thus completing the reaction cycle. Several rounds of ATP-dependent interactions between DnaJ, DnaK and GrpE are required for fully efficient folding.</text>
</comment>
<dbReference type="HAMAP" id="MF_01151">
    <property type="entry name" value="GrpE"/>
    <property type="match status" value="1"/>
</dbReference>
<dbReference type="Proteomes" id="UP000593802">
    <property type="component" value="Chromosome"/>
</dbReference>
<dbReference type="RefSeq" id="WP_200759185.1">
    <property type="nucleotide sequence ID" value="NZ_AP023366.1"/>
</dbReference>
<dbReference type="PANTHER" id="PTHR21237:SF23">
    <property type="entry name" value="GRPE PROTEIN HOMOLOG, MITOCHONDRIAL"/>
    <property type="match status" value="1"/>
</dbReference>
<keyword evidence="4 10" id="KW-0963">Cytoplasm</keyword>
<dbReference type="EMBL" id="AP023366">
    <property type="protein sequence ID" value="BCJ88604.1"/>
    <property type="molecule type" value="Genomic_DNA"/>
</dbReference>
<evidence type="ECO:0000256" key="12">
    <source>
        <dbReference type="RuleBase" id="RU004478"/>
    </source>
</evidence>
<keyword evidence="5 10" id="KW-0346">Stress response</keyword>
<dbReference type="AlphaFoldDB" id="A0A7I8DEQ7"/>
<feature type="compositionally biased region" description="Low complexity" evidence="13">
    <location>
        <begin position="14"/>
        <end position="29"/>
    </location>
</feature>
<dbReference type="PANTHER" id="PTHR21237">
    <property type="entry name" value="GRPE PROTEIN"/>
    <property type="match status" value="1"/>
</dbReference>
<evidence type="ECO:0000256" key="8">
    <source>
        <dbReference type="ARBA" id="ARBA00072274"/>
    </source>
</evidence>
<comment type="subcellular location">
    <subcellularLocation>
        <location evidence="1 10">Cytoplasm</location>
    </subcellularLocation>
</comment>
<dbReference type="KEGG" id="eff:skT53_35890"/>
<dbReference type="InterPro" id="IPR013805">
    <property type="entry name" value="GrpE_CC"/>
</dbReference>
<gene>
    <name evidence="10" type="primary">grpE</name>
    <name evidence="14" type="ORF">skT53_35890</name>
</gene>
<dbReference type="SUPFAM" id="SSF51064">
    <property type="entry name" value="Head domain of nucleotide exchange factor GrpE"/>
    <property type="match status" value="1"/>
</dbReference>
<sequence>MNQDQKQMEETEQEAAATPEAADGENAAAEDSRSREELLAEVDRLTQEVQDLQNRLLRTGADFDNFRKRARQEKEDLGKFGALRFVQEILPALDNFQLALAADTSDAESLKKGVEMVYRQLQSSLEKEGLKAIEAVGLPFDPNLHEAVMQVPSDEHASGTVVEELRKGYLMHERVIRPAMVKVAE</sequence>
<organism evidence="14 15">
    <name type="scientific">Effusibacillus dendaii</name>
    <dbReference type="NCBI Taxonomy" id="2743772"/>
    <lineage>
        <taxon>Bacteria</taxon>
        <taxon>Bacillati</taxon>
        <taxon>Bacillota</taxon>
        <taxon>Bacilli</taxon>
        <taxon>Bacillales</taxon>
        <taxon>Alicyclobacillaceae</taxon>
        <taxon>Effusibacillus</taxon>
    </lineage>
</organism>
<dbReference type="PRINTS" id="PR00773">
    <property type="entry name" value="GRPEPROTEIN"/>
</dbReference>
<evidence type="ECO:0000256" key="1">
    <source>
        <dbReference type="ARBA" id="ARBA00004496"/>
    </source>
</evidence>
<proteinExistence type="inferred from homology"/>
<dbReference type="GO" id="GO:0042803">
    <property type="term" value="F:protein homodimerization activity"/>
    <property type="evidence" value="ECO:0007669"/>
    <property type="project" value="InterPro"/>
</dbReference>
<dbReference type="CDD" id="cd00446">
    <property type="entry name" value="GrpE"/>
    <property type="match status" value="1"/>
</dbReference>
<comment type="similarity">
    <text evidence="2 10 12">Belongs to the GrpE family.</text>
</comment>
<evidence type="ECO:0000256" key="5">
    <source>
        <dbReference type="ARBA" id="ARBA00023016"/>
    </source>
</evidence>
<evidence type="ECO:0000256" key="9">
    <source>
        <dbReference type="ARBA" id="ARBA00076414"/>
    </source>
</evidence>
<evidence type="ECO:0000256" key="2">
    <source>
        <dbReference type="ARBA" id="ARBA00009054"/>
    </source>
</evidence>
<accession>A0A7I8DEQ7</accession>
<dbReference type="GO" id="GO:0000774">
    <property type="term" value="F:adenyl-nucleotide exchange factor activity"/>
    <property type="evidence" value="ECO:0007669"/>
    <property type="project" value="InterPro"/>
</dbReference>
<keyword evidence="15" id="KW-1185">Reference proteome</keyword>
<evidence type="ECO:0000313" key="15">
    <source>
        <dbReference type="Proteomes" id="UP000593802"/>
    </source>
</evidence>
<dbReference type="GO" id="GO:0006457">
    <property type="term" value="P:protein folding"/>
    <property type="evidence" value="ECO:0007669"/>
    <property type="project" value="InterPro"/>
</dbReference>
<evidence type="ECO:0000256" key="6">
    <source>
        <dbReference type="ARBA" id="ARBA00023186"/>
    </source>
</evidence>
<dbReference type="Gene3D" id="2.30.22.10">
    <property type="entry name" value="Head domain of nucleotide exchange factor GrpE"/>
    <property type="match status" value="1"/>
</dbReference>
<dbReference type="GO" id="GO:0005737">
    <property type="term" value="C:cytoplasm"/>
    <property type="evidence" value="ECO:0007669"/>
    <property type="project" value="UniProtKB-SubCell"/>
</dbReference>
<evidence type="ECO:0000313" key="14">
    <source>
        <dbReference type="EMBL" id="BCJ88604.1"/>
    </source>
</evidence>
<name>A0A7I8DEQ7_9BACL</name>
<dbReference type="FunFam" id="2.30.22.10:FF:000001">
    <property type="entry name" value="Protein GrpE"/>
    <property type="match status" value="1"/>
</dbReference>
<evidence type="ECO:0000256" key="4">
    <source>
        <dbReference type="ARBA" id="ARBA00022490"/>
    </source>
</evidence>
<evidence type="ECO:0000256" key="7">
    <source>
        <dbReference type="ARBA" id="ARBA00053401"/>
    </source>
</evidence>
<evidence type="ECO:0000256" key="11">
    <source>
        <dbReference type="RuleBase" id="RU000639"/>
    </source>
</evidence>
<dbReference type="InterPro" id="IPR000740">
    <property type="entry name" value="GrpE"/>
</dbReference>
<dbReference type="PROSITE" id="PS01071">
    <property type="entry name" value="GRPE"/>
    <property type="match status" value="1"/>
</dbReference>
<dbReference type="Gene3D" id="3.90.20.20">
    <property type="match status" value="1"/>
</dbReference>
<protein>
    <recommendedName>
        <fullName evidence="8 10">Protein GrpE</fullName>
    </recommendedName>
    <alternativeName>
        <fullName evidence="9 10">HSP-70 cofactor</fullName>
    </alternativeName>
</protein>
<dbReference type="NCBIfam" id="NF010738">
    <property type="entry name" value="PRK14140.1"/>
    <property type="match status" value="1"/>
</dbReference>
<reference evidence="14 15" key="1">
    <citation type="submission" date="2020-08" db="EMBL/GenBank/DDBJ databases">
        <title>Complete Genome Sequence of Effusibacillus dendaii Strain skT53, Isolated from Farmland soil.</title>
        <authorList>
            <person name="Konishi T."/>
            <person name="Kawasaki H."/>
        </authorList>
    </citation>
    <scope>NUCLEOTIDE SEQUENCE [LARGE SCALE GENOMIC DNA]</scope>
    <source>
        <strain evidence="15">skT53</strain>
    </source>
</reference>
<feature type="region of interest" description="Disordered" evidence="13">
    <location>
        <begin position="1"/>
        <end position="37"/>
    </location>
</feature>
<dbReference type="SUPFAM" id="SSF58014">
    <property type="entry name" value="Coiled-coil domain of nucleotide exchange factor GrpE"/>
    <property type="match status" value="1"/>
</dbReference>
<dbReference type="InterPro" id="IPR009012">
    <property type="entry name" value="GrpE_head"/>
</dbReference>
<dbReference type="GO" id="GO:0051082">
    <property type="term" value="F:unfolded protein binding"/>
    <property type="evidence" value="ECO:0007669"/>
    <property type="project" value="TreeGrafter"/>
</dbReference>
<evidence type="ECO:0000256" key="13">
    <source>
        <dbReference type="SAM" id="MobiDB-lite"/>
    </source>
</evidence>
<evidence type="ECO:0000256" key="3">
    <source>
        <dbReference type="ARBA" id="ARBA00011738"/>
    </source>
</evidence>